<dbReference type="EMBL" id="JABFTP020000001">
    <property type="protein sequence ID" value="KAL3266155.1"/>
    <property type="molecule type" value="Genomic_DNA"/>
</dbReference>
<dbReference type="Proteomes" id="UP001516400">
    <property type="component" value="Unassembled WGS sequence"/>
</dbReference>
<evidence type="ECO:0000313" key="1">
    <source>
        <dbReference type="EMBL" id="KAL3266155.1"/>
    </source>
</evidence>
<dbReference type="AlphaFoldDB" id="A0ABD2MIN3"/>
<comment type="caution">
    <text evidence="1">The sequence shown here is derived from an EMBL/GenBank/DDBJ whole genome shotgun (WGS) entry which is preliminary data.</text>
</comment>
<proteinExistence type="predicted"/>
<protein>
    <submittedName>
        <fullName evidence="1">Uncharacterized protein</fullName>
    </submittedName>
</protein>
<gene>
    <name evidence="1" type="ORF">HHI36_010340</name>
</gene>
<sequence length="86" mass="10290">LWEARFQNYPIDAEIRRNQRLHNFVDDEGFIIYSTLRIEQDPKNKLIVLLDKFEGHFKGKENISYGGYEFFSNRQKLVDKNPKPIS</sequence>
<reference evidence="1 2" key="1">
    <citation type="journal article" date="2021" name="BMC Biol.">
        <title>Horizontally acquired antibacterial genes associated with adaptive radiation of ladybird beetles.</title>
        <authorList>
            <person name="Li H.S."/>
            <person name="Tang X.F."/>
            <person name="Huang Y.H."/>
            <person name="Xu Z.Y."/>
            <person name="Chen M.L."/>
            <person name="Du X.Y."/>
            <person name="Qiu B.Y."/>
            <person name="Chen P.T."/>
            <person name="Zhang W."/>
            <person name="Slipinski A."/>
            <person name="Escalona H.E."/>
            <person name="Waterhouse R.M."/>
            <person name="Zwick A."/>
            <person name="Pang H."/>
        </authorList>
    </citation>
    <scope>NUCLEOTIDE SEQUENCE [LARGE SCALE GENOMIC DNA]</scope>
    <source>
        <strain evidence="1">SYSU2018</strain>
    </source>
</reference>
<accession>A0ABD2MIN3</accession>
<organism evidence="1 2">
    <name type="scientific">Cryptolaemus montrouzieri</name>
    <dbReference type="NCBI Taxonomy" id="559131"/>
    <lineage>
        <taxon>Eukaryota</taxon>
        <taxon>Metazoa</taxon>
        <taxon>Ecdysozoa</taxon>
        <taxon>Arthropoda</taxon>
        <taxon>Hexapoda</taxon>
        <taxon>Insecta</taxon>
        <taxon>Pterygota</taxon>
        <taxon>Neoptera</taxon>
        <taxon>Endopterygota</taxon>
        <taxon>Coleoptera</taxon>
        <taxon>Polyphaga</taxon>
        <taxon>Cucujiformia</taxon>
        <taxon>Coccinelloidea</taxon>
        <taxon>Coccinellidae</taxon>
        <taxon>Scymninae</taxon>
        <taxon>Scymnini</taxon>
        <taxon>Cryptolaemus</taxon>
    </lineage>
</organism>
<evidence type="ECO:0000313" key="2">
    <source>
        <dbReference type="Proteomes" id="UP001516400"/>
    </source>
</evidence>
<keyword evidence="2" id="KW-1185">Reference proteome</keyword>
<name>A0ABD2MIN3_9CUCU</name>
<feature type="non-terminal residue" evidence="1">
    <location>
        <position position="1"/>
    </location>
</feature>